<accession>A0A975GFS1</accession>
<keyword evidence="3" id="KW-1185">Reference proteome</keyword>
<sequence length="190" mass="21946">MKQAQIKYISPGEYFDMEEKSAEYKSEYYHGEIFAMTGASVNHNLIAMNTGASLHALLRDSDCAVFPGDIKIQVEALHYTYPDISIVCGDIEYAGNRNDVITNPVVIIEILSKSTMDYDKGSKFTAYRNIDSLEDYILIDQYSYHVEYYHKINKMEWNFKDIKDLQDSFIIKSVNAELKLSDIYYRVKPV</sequence>
<dbReference type="GO" id="GO:0004519">
    <property type="term" value="F:endonuclease activity"/>
    <property type="evidence" value="ECO:0007669"/>
    <property type="project" value="UniProtKB-KW"/>
</dbReference>
<evidence type="ECO:0000313" key="3">
    <source>
        <dbReference type="Proteomes" id="UP000663720"/>
    </source>
</evidence>
<dbReference type="EMBL" id="CP061799">
    <property type="protein sequence ID" value="QTA79601.1"/>
    <property type="molecule type" value="Genomic_DNA"/>
</dbReference>
<dbReference type="InterPro" id="IPR011335">
    <property type="entry name" value="Restrct_endonuc-II-like"/>
</dbReference>
<dbReference type="Proteomes" id="UP000663720">
    <property type="component" value="Chromosome"/>
</dbReference>
<name>A0A975GFS1_9BACT</name>
<dbReference type="SUPFAM" id="SSF52980">
    <property type="entry name" value="Restriction endonuclease-like"/>
    <property type="match status" value="1"/>
</dbReference>
<dbReference type="InterPro" id="IPR008538">
    <property type="entry name" value="Uma2"/>
</dbReference>
<dbReference type="InterPro" id="IPR012296">
    <property type="entry name" value="Nuclease_put_TT1808"/>
</dbReference>
<keyword evidence="2" id="KW-0540">Nuclease</keyword>
<keyword evidence="2" id="KW-0255">Endonuclease</keyword>
<evidence type="ECO:0000313" key="2">
    <source>
        <dbReference type="EMBL" id="QTA79601.1"/>
    </source>
</evidence>
<reference evidence="2" key="1">
    <citation type="journal article" date="2021" name="Microb. Physiol.">
        <title>Proteogenomic Insights into the Physiology of Marine, Sulfate-Reducing, Filamentous Desulfonema limicola and Desulfonema magnum.</title>
        <authorList>
            <person name="Schnaars V."/>
            <person name="Wohlbrand L."/>
            <person name="Scheve S."/>
            <person name="Hinrichs C."/>
            <person name="Reinhardt R."/>
            <person name="Rabus R."/>
        </authorList>
    </citation>
    <scope>NUCLEOTIDE SEQUENCE</scope>
    <source>
        <strain evidence="2">5ac10</strain>
    </source>
</reference>
<evidence type="ECO:0000259" key="1">
    <source>
        <dbReference type="Pfam" id="PF05685"/>
    </source>
</evidence>
<dbReference type="Pfam" id="PF05685">
    <property type="entry name" value="Uma2"/>
    <property type="match status" value="1"/>
</dbReference>
<dbReference type="CDD" id="cd06260">
    <property type="entry name" value="DUF820-like"/>
    <property type="match status" value="1"/>
</dbReference>
<dbReference type="AlphaFoldDB" id="A0A975GFS1"/>
<keyword evidence="2" id="KW-0378">Hydrolase</keyword>
<dbReference type="PANTHER" id="PTHR36558">
    <property type="entry name" value="GLR1098 PROTEIN"/>
    <property type="match status" value="1"/>
</dbReference>
<gene>
    <name evidence="2" type="ORF">dnl_18760</name>
</gene>
<dbReference type="RefSeq" id="WP_207691338.1">
    <property type="nucleotide sequence ID" value="NZ_CP061799.1"/>
</dbReference>
<protein>
    <submittedName>
        <fullName evidence="2">Restriction endonuclease domain-containing protein, DUF820</fullName>
    </submittedName>
</protein>
<feature type="domain" description="Putative restriction endonuclease" evidence="1">
    <location>
        <begin position="13"/>
        <end position="171"/>
    </location>
</feature>
<dbReference type="KEGG" id="dli:dnl_18760"/>
<dbReference type="Gene3D" id="3.90.1570.10">
    <property type="entry name" value="tt1808, chain A"/>
    <property type="match status" value="1"/>
</dbReference>
<proteinExistence type="predicted"/>
<organism evidence="2 3">
    <name type="scientific">Desulfonema limicola</name>
    <dbReference type="NCBI Taxonomy" id="45656"/>
    <lineage>
        <taxon>Bacteria</taxon>
        <taxon>Pseudomonadati</taxon>
        <taxon>Thermodesulfobacteriota</taxon>
        <taxon>Desulfobacteria</taxon>
        <taxon>Desulfobacterales</taxon>
        <taxon>Desulfococcaceae</taxon>
        <taxon>Desulfonema</taxon>
    </lineage>
</organism>
<dbReference type="PANTHER" id="PTHR36558:SF1">
    <property type="entry name" value="RESTRICTION ENDONUCLEASE DOMAIN-CONTAINING PROTEIN-RELATED"/>
    <property type="match status" value="1"/>
</dbReference>